<dbReference type="InterPro" id="IPR050119">
    <property type="entry name" value="CCR1-9-like"/>
</dbReference>
<dbReference type="InterPro" id="IPR000276">
    <property type="entry name" value="GPCR_Rhodpsn"/>
</dbReference>
<name>A0A8C7MPX5_ONCKI</name>
<keyword evidence="3 9" id="KW-0812">Transmembrane</keyword>
<dbReference type="GO" id="GO:0019722">
    <property type="term" value="P:calcium-mediated signaling"/>
    <property type="evidence" value="ECO:0007669"/>
    <property type="project" value="TreeGrafter"/>
</dbReference>
<feature type="transmembrane region" description="Helical" evidence="10">
    <location>
        <begin position="313"/>
        <end position="332"/>
    </location>
</feature>
<dbReference type="Ensembl" id="ENSOKIT00005075333.1">
    <property type="protein sequence ID" value="ENSOKIP00005070720.1"/>
    <property type="gene ID" value="ENSOKIG00005030467.1"/>
</dbReference>
<keyword evidence="6 10" id="KW-0472">Membrane</keyword>
<reference evidence="12" key="2">
    <citation type="submission" date="2025-09" db="UniProtKB">
        <authorList>
            <consortium name="Ensembl"/>
        </authorList>
    </citation>
    <scope>IDENTIFICATION</scope>
</reference>
<protein>
    <submittedName>
        <fullName evidence="12">C-X-C motif chemokine receptor 5</fullName>
    </submittedName>
</protein>
<feature type="transmembrane region" description="Helical" evidence="10">
    <location>
        <begin position="224"/>
        <end position="243"/>
    </location>
</feature>
<dbReference type="Proteomes" id="UP000694557">
    <property type="component" value="Unassembled WGS sequence"/>
</dbReference>
<dbReference type="PROSITE" id="PS50262">
    <property type="entry name" value="G_PROTEIN_RECEP_F1_2"/>
    <property type="match status" value="1"/>
</dbReference>
<feature type="transmembrane region" description="Helical" evidence="10">
    <location>
        <begin position="182"/>
        <end position="204"/>
    </location>
</feature>
<feature type="transmembrane region" description="Helical" evidence="10">
    <location>
        <begin position="32"/>
        <end position="54"/>
    </location>
</feature>
<comment type="similarity">
    <text evidence="9">Belongs to the G-protein coupled receptor 1 family.</text>
</comment>
<dbReference type="GO" id="GO:0060326">
    <property type="term" value="P:cell chemotaxis"/>
    <property type="evidence" value="ECO:0007669"/>
    <property type="project" value="TreeGrafter"/>
</dbReference>
<dbReference type="PROSITE" id="PS00237">
    <property type="entry name" value="G_PROTEIN_RECEP_F1_1"/>
    <property type="match status" value="1"/>
</dbReference>
<dbReference type="SUPFAM" id="SSF81321">
    <property type="entry name" value="Family A G protein-coupled receptor-like"/>
    <property type="match status" value="1"/>
</dbReference>
<evidence type="ECO:0000313" key="12">
    <source>
        <dbReference type="Ensembl" id="ENSOKIP00005070720.1"/>
    </source>
</evidence>
<dbReference type="AlphaFoldDB" id="A0A8C7MPX5"/>
<evidence type="ECO:0000259" key="11">
    <source>
        <dbReference type="PROSITE" id="PS50262"/>
    </source>
</evidence>
<keyword evidence="8 9" id="KW-0807">Transducer</keyword>
<evidence type="ECO:0000313" key="13">
    <source>
        <dbReference type="Proteomes" id="UP000694557"/>
    </source>
</evidence>
<dbReference type="InterPro" id="IPR000355">
    <property type="entry name" value="Chemokine_rcpt"/>
</dbReference>
<dbReference type="PRINTS" id="PR00237">
    <property type="entry name" value="GPCRRHODOPSN"/>
</dbReference>
<reference evidence="12" key="1">
    <citation type="submission" date="2025-08" db="UniProtKB">
        <authorList>
            <consortium name="Ensembl"/>
        </authorList>
    </citation>
    <scope>IDENTIFICATION</scope>
</reference>
<evidence type="ECO:0000256" key="10">
    <source>
        <dbReference type="SAM" id="Phobius"/>
    </source>
</evidence>
<feature type="transmembrane region" description="Helical" evidence="10">
    <location>
        <begin position="149"/>
        <end position="170"/>
    </location>
</feature>
<feature type="transmembrane region" description="Helical" evidence="10">
    <location>
        <begin position="264"/>
        <end position="283"/>
    </location>
</feature>
<dbReference type="GO" id="GO:0007204">
    <property type="term" value="P:positive regulation of cytosolic calcium ion concentration"/>
    <property type="evidence" value="ECO:0007669"/>
    <property type="project" value="TreeGrafter"/>
</dbReference>
<dbReference type="GO" id="GO:0009897">
    <property type="term" value="C:external side of plasma membrane"/>
    <property type="evidence" value="ECO:0007669"/>
    <property type="project" value="TreeGrafter"/>
</dbReference>
<sequence>MSSLLYCWASSFHCTCPHQLKAIKTKHFTLKQHHYLVILSSCHLVILSSCYLVILSSCHLVILSSCHLVILLSCYLVILLSCHLVILLSCQRATMDFDRISGLQDGGLFYGFDNYSELLESPDNSSSDTEYTCNDGVHTHLFHTVFQPLVYSLVFFLGLTGNGLMLTVLLKRRGLLRITEIYLLHLGLADLMLLATFPFALAQVSLGVVFGDVLCKLIGLMNRLNFLCGSLLLACIGFDRYLAIVHAITSLQSRRPRNVHLTCLALWLVCLALSAPNAVFLSVGESPIDPTQLSCFFHSHGLHANNWDLTERLLTHVLCFFLPLGVMTYCYAAVAVTLHHSQRGQRSLEKEGAIRLAALVTAVFCLCWLPYNITMLTLVDRGLDSGLSCQSRTSLDKALVVTESLGYTHCCLNPLLYAFTGVRFRQDLLRLLVKRCLTPCFFKRILTVHSDV</sequence>
<dbReference type="GO" id="GO:0006955">
    <property type="term" value="P:immune response"/>
    <property type="evidence" value="ECO:0007669"/>
    <property type="project" value="TreeGrafter"/>
</dbReference>
<keyword evidence="7 9" id="KW-0675">Receptor</keyword>
<dbReference type="InterPro" id="IPR017452">
    <property type="entry name" value="GPCR_Rhodpsn_7TM"/>
</dbReference>
<comment type="subcellular location">
    <subcellularLocation>
        <location evidence="1">Cell membrane</location>
        <topology evidence="1">Multi-pass membrane protein</topology>
    </subcellularLocation>
</comment>
<evidence type="ECO:0000256" key="6">
    <source>
        <dbReference type="ARBA" id="ARBA00023136"/>
    </source>
</evidence>
<feature type="transmembrane region" description="Helical" evidence="10">
    <location>
        <begin position="353"/>
        <end position="371"/>
    </location>
</feature>
<evidence type="ECO:0000256" key="1">
    <source>
        <dbReference type="ARBA" id="ARBA00004651"/>
    </source>
</evidence>
<dbReference type="Pfam" id="PF00001">
    <property type="entry name" value="7tm_1"/>
    <property type="match status" value="1"/>
</dbReference>
<dbReference type="PANTHER" id="PTHR10489">
    <property type="entry name" value="CELL ADHESION MOLECULE"/>
    <property type="match status" value="1"/>
</dbReference>
<keyword evidence="4 10" id="KW-1133">Transmembrane helix</keyword>
<feature type="transmembrane region" description="Helical" evidence="10">
    <location>
        <begin position="66"/>
        <end position="88"/>
    </location>
</feature>
<organism evidence="12 13">
    <name type="scientific">Oncorhynchus kisutch</name>
    <name type="common">Coho salmon</name>
    <name type="synonym">Salmo kisutch</name>
    <dbReference type="NCBI Taxonomy" id="8019"/>
    <lineage>
        <taxon>Eukaryota</taxon>
        <taxon>Metazoa</taxon>
        <taxon>Chordata</taxon>
        <taxon>Craniata</taxon>
        <taxon>Vertebrata</taxon>
        <taxon>Euteleostomi</taxon>
        <taxon>Actinopterygii</taxon>
        <taxon>Neopterygii</taxon>
        <taxon>Teleostei</taxon>
        <taxon>Protacanthopterygii</taxon>
        <taxon>Salmoniformes</taxon>
        <taxon>Salmonidae</taxon>
        <taxon>Salmoninae</taxon>
        <taxon>Oncorhynchus</taxon>
    </lineage>
</organism>
<gene>
    <name evidence="12" type="primary">CXCR5</name>
</gene>
<proteinExistence type="inferred from homology"/>
<dbReference type="Gene3D" id="1.20.1070.10">
    <property type="entry name" value="Rhodopsin 7-helix transmembrane proteins"/>
    <property type="match status" value="1"/>
</dbReference>
<evidence type="ECO:0000256" key="2">
    <source>
        <dbReference type="ARBA" id="ARBA00022475"/>
    </source>
</evidence>
<keyword evidence="5 9" id="KW-0297">G-protein coupled receptor</keyword>
<keyword evidence="2" id="KW-1003">Cell membrane</keyword>
<evidence type="ECO:0000256" key="5">
    <source>
        <dbReference type="ARBA" id="ARBA00023040"/>
    </source>
</evidence>
<evidence type="ECO:0000256" key="7">
    <source>
        <dbReference type="ARBA" id="ARBA00023170"/>
    </source>
</evidence>
<evidence type="ECO:0000256" key="9">
    <source>
        <dbReference type="RuleBase" id="RU000688"/>
    </source>
</evidence>
<dbReference type="PANTHER" id="PTHR10489:SF618">
    <property type="entry name" value="C-X-C CHEMOKINE RECEPTOR TYPE 5"/>
    <property type="match status" value="1"/>
</dbReference>
<evidence type="ECO:0000256" key="4">
    <source>
        <dbReference type="ARBA" id="ARBA00022989"/>
    </source>
</evidence>
<feature type="domain" description="G-protein coupled receptors family 1 profile" evidence="11">
    <location>
        <begin position="161"/>
        <end position="417"/>
    </location>
</feature>
<evidence type="ECO:0000256" key="8">
    <source>
        <dbReference type="ARBA" id="ARBA00023224"/>
    </source>
</evidence>
<accession>A0A8C7MPX5</accession>
<evidence type="ECO:0000256" key="3">
    <source>
        <dbReference type="ARBA" id="ARBA00022692"/>
    </source>
</evidence>
<dbReference type="GO" id="GO:0019957">
    <property type="term" value="F:C-C chemokine binding"/>
    <property type="evidence" value="ECO:0007669"/>
    <property type="project" value="TreeGrafter"/>
</dbReference>
<dbReference type="GO" id="GO:0016493">
    <property type="term" value="F:C-C chemokine receptor activity"/>
    <property type="evidence" value="ECO:0007669"/>
    <property type="project" value="TreeGrafter"/>
</dbReference>
<dbReference type="GeneTree" id="ENSGT01050000244848"/>
<dbReference type="PRINTS" id="PR00657">
    <property type="entry name" value="CCCHEMOKINER"/>
</dbReference>
<keyword evidence="13" id="KW-1185">Reference proteome</keyword>